<evidence type="ECO:0000256" key="14">
    <source>
        <dbReference type="ARBA" id="ARBA00023180"/>
    </source>
</evidence>
<dbReference type="FunFam" id="2.10.70.80:FF:000001">
    <property type="entry name" value="Sortilin-related VPS10 domain-containing receptor 1"/>
    <property type="match status" value="1"/>
</dbReference>
<feature type="signal peptide" evidence="21">
    <location>
        <begin position="1"/>
        <end position="30"/>
    </location>
</feature>
<name>W2S6R8_CYPE1</name>
<keyword evidence="12 20" id="KW-0472">Membrane</keyword>
<dbReference type="EMBL" id="KB822715">
    <property type="protein sequence ID" value="ETN44386.1"/>
    <property type="molecule type" value="Genomic_DNA"/>
</dbReference>
<dbReference type="Gene3D" id="2.10.70.80">
    <property type="match status" value="2"/>
</dbReference>
<dbReference type="Proteomes" id="UP000030752">
    <property type="component" value="Unassembled WGS sequence"/>
</dbReference>
<dbReference type="FunFam" id="3.30.60.270:FF:000005">
    <property type="entry name" value="Sortilin"/>
    <property type="match status" value="2"/>
</dbReference>
<keyword evidence="5" id="KW-0813">Transport</keyword>
<protein>
    <recommendedName>
        <fullName evidence="4">Vacuolar protein sorting/targeting protein 10</fullName>
    </recommendedName>
    <alternativeName>
        <fullName evidence="17">Carboxypeptidase Y receptor</fullName>
    </alternativeName>
    <alternativeName>
        <fullName evidence="16 18">Sortilin VPS10</fullName>
    </alternativeName>
</protein>
<evidence type="ECO:0000256" key="12">
    <source>
        <dbReference type="ARBA" id="ARBA00023136"/>
    </source>
</evidence>
<dbReference type="SUPFAM" id="SSF50939">
    <property type="entry name" value="Sialidases"/>
    <property type="match status" value="1"/>
</dbReference>
<evidence type="ECO:0000256" key="17">
    <source>
        <dbReference type="ARBA" id="ARBA00031354"/>
    </source>
</evidence>
<evidence type="ECO:0000256" key="16">
    <source>
        <dbReference type="ARBA" id="ARBA00031250"/>
    </source>
</evidence>
<evidence type="ECO:0000256" key="18">
    <source>
        <dbReference type="ARBA" id="ARBA00031902"/>
    </source>
</evidence>
<keyword evidence="8" id="KW-0677">Repeat</keyword>
<evidence type="ECO:0000313" key="24">
    <source>
        <dbReference type="Proteomes" id="UP000030752"/>
    </source>
</evidence>
<dbReference type="PANTHER" id="PTHR12106:SF27">
    <property type="entry name" value="SORTILIN-RELATED RECEPTOR"/>
    <property type="match status" value="1"/>
</dbReference>
<dbReference type="InterPro" id="IPR031777">
    <property type="entry name" value="Sortilin_C"/>
</dbReference>
<dbReference type="GO" id="GO:0005829">
    <property type="term" value="C:cytosol"/>
    <property type="evidence" value="ECO:0007669"/>
    <property type="project" value="GOC"/>
</dbReference>
<gene>
    <name evidence="23" type="ORF">HMPREF1541_10566</name>
</gene>
<dbReference type="VEuPathDB" id="FungiDB:HMPREF1541_10566"/>
<keyword evidence="10 20" id="KW-1133">Transmembrane helix</keyword>
<dbReference type="Gene3D" id="3.30.60.270">
    <property type="match status" value="2"/>
</dbReference>
<dbReference type="Gene3D" id="2.130.10.10">
    <property type="entry name" value="YVTN repeat-like/Quinoprotein amine dehydrogenase"/>
    <property type="match status" value="3"/>
</dbReference>
<evidence type="ECO:0000256" key="11">
    <source>
        <dbReference type="ARBA" id="ARBA00023034"/>
    </source>
</evidence>
<evidence type="ECO:0000256" key="2">
    <source>
        <dbReference type="ARBA" id="ARBA00004488"/>
    </source>
</evidence>
<evidence type="ECO:0000256" key="9">
    <source>
        <dbReference type="ARBA" id="ARBA00022927"/>
    </source>
</evidence>
<proteinExistence type="inferred from homology"/>
<accession>W2S6R8</accession>
<dbReference type="GeneID" id="19977905"/>
<dbReference type="InterPro" id="IPR050310">
    <property type="entry name" value="VPS10-sortilin"/>
</dbReference>
<comment type="function">
    <text evidence="15">Functions as a sorting receptor in the Golgi compartment required for the intracellular sorting and delivery of soluble vacuolar proteins, like carboxypeptidase Y (CPY) and proteinase A. Executes multiple rounds of sorting by cycling between the late Golgi and a prevacuolar endosome-like compartment.</text>
</comment>
<dbReference type="FunCoup" id="W2S6R8">
    <property type="interactions" value="180"/>
</dbReference>
<evidence type="ECO:0000256" key="6">
    <source>
        <dbReference type="ARBA" id="ARBA00022692"/>
    </source>
</evidence>
<dbReference type="PANTHER" id="PTHR12106">
    <property type="entry name" value="SORTILIN RELATED"/>
    <property type="match status" value="1"/>
</dbReference>
<organism evidence="23 24">
    <name type="scientific">Cyphellophora europaea (strain CBS 101466)</name>
    <name type="common">Phialophora europaea</name>
    <dbReference type="NCBI Taxonomy" id="1220924"/>
    <lineage>
        <taxon>Eukaryota</taxon>
        <taxon>Fungi</taxon>
        <taxon>Dikarya</taxon>
        <taxon>Ascomycota</taxon>
        <taxon>Pezizomycotina</taxon>
        <taxon>Eurotiomycetes</taxon>
        <taxon>Chaetothyriomycetidae</taxon>
        <taxon>Chaetothyriales</taxon>
        <taxon>Cyphellophoraceae</taxon>
        <taxon>Cyphellophora</taxon>
    </lineage>
</organism>
<evidence type="ECO:0000256" key="5">
    <source>
        <dbReference type="ARBA" id="ARBA00022448"/>
    </source>
</evidence>
<keyword evidence="14" id="KW-0325">Glycoprotein</keyword>
<sequence>MIIRYLYQSVAATLLAACLILTLLPPGSYAKKDGPTITGKEFEQPLEGLFYFDDSDVILGRDADAGDVWRSPDAGETWHKVEGEGQEGKAWDLWPHPWDKHRAYILGAGEDHWITTDRGETWRKFNSKSSPDIFRASPLNFHGRDAKKVIWNGETCAGFLCEQAAYYTDDDFETVHIMGTMTRGCQWAVGTEQFGKGVEDVNEDRIFCIAEGLYSPWQTDNRLLVSDNYFDGHAGIEVGLDEGRAITGVISMAAVKSYLVAAAKSEGTDELALFVTVDGDHWHRCEFGQHRIEEGAYTILESTNYSMQVDVLGSRPMNPMGYLFTSNSNGTYFTRNIDHTNRNVHGRVDFEKISNIQGIVLVNVVDNFREVEGSTLADKDVKSQISFDDGRTFQDLSIKDDKLHLHSVTDARQGGRVFSSPAPGIVMGVGNTGKHLKPYEKGDLFVSDDAGVSWTKALDGPQLYEFGNQGAVIVAMDDDDETDTLRFSIDHGKNWQKADLGVKVRAKFITTAPDSTTLKFLVMGVKQDGWHIFKVDFEGLHERSCKKDDFEKWPARVDEDGKTSCIMGHKQFYRRRKADADCFIDEEFKDPEPQFEACKCTKADFECDFNFVRSDDRKDCKPAAPISVPEGVCKSKDDTFKASSGWRLIPGNECERDGGESLDKDIERPCDESITKPGMGTGKIGVEKTEFRSQKFAEWYYLEQGGNINSEDESLILRTSDGEIYLTKDHGKTWAPILKHKDITQIVPNPHFFETVYFLTRGKTVHYTFDRGNRFDQFEAPEKPSELDYPKLKFHPDYKDWLLWSGQVDDHTNVFWSEDRGDDWKTLRRYVRSCDFIPKGDDNMSDKKEAEKLKQLVYCEQYEAEDPSKNLQLVSSDDFFRESPEVHFDDILAYATMSEFIIVAAKEEDGNGLKVDASVDGRTFAAARFPKNFQVDLQQAYTVMDSSTHAVFLHVTVNPTHGQEYGSILKSNSNGTSYVLTLNGVNRDTAGFVDFEKMHGLEGVAMVNVVSNIDKVEKGGDKKLKSMITHNDGAQWGYIPPPKARAEGGSYKCVKETNKATEGCSLHLHSYTERSDKSATFSSPSAVGVMLGVGNVGSELLPRDHDTTDTFITRDAGITWKSIKKGSYLFEYGDQGSIIVIVQESTPTRALLYTLDEGDSWNEHIFSEVDMQIDAITTVPSDRSMNFLLWGKEVGSGKNIFTVALDFSALQDRERACDFNEEKPENKDYFLWEPKHPLQSDNCLFGHVAQYHRKRLDAKCHNGKAPLPQLHNIKTNCSCTRSDFECDYNYQLKPDGSCALVPGLDPPDHAQQCAKDPDREEYYYPSGYRRVPLTTCQGGQELDKTVAQPCPGHEDEFNKKHGLSGAGLFFVIIIPIAAACGVGYWVFTKHREGFGSFGQIRLGESMGSGGPGESPWITVPVAVISAVVAVSRAIPMVLTSLWRSAQGFMPLSGGGGGSRGRFGLGGQGPYRSRDAFANRRQDYSQVVEDDELLGDGLDDEEGDV</sequence>
<dbReference type="SUPFAM" id="SSF110296">
    <property type="entry name" value="Oligoxyloglucan reducing end-specific cellobiohydrolase"/>
    <property type="match status" value="2"/>
</dbReference>
<keyword evidence="11" id="KW-0333">Golgi apparatus</keyword>
<keyword evidence="7 21" id="KW-0732">Signal</keyword>
<evidence type="ECO:0000256" key="3">
    <source>
        <dbReference type="ARBA" id="ARBA00008251"/>
    </source>
</evidence>
<keyword evidence="6 20" id="KW-0812">Transmembrane</keyword>
<dbReference type="eggNOG" id="KOG3511">
    <property type="taxonomic scope" value="Eukaryota"/>
</dbReference>
<dbReference type="RefSeq" id="XP_008713459.1">
    <property type="nucleotide sequence ID" value="XM_008715237.1"/>
</dbReference>
<dbReference type="GO" id="GO:0006895">
    <property type="term" value="P:Golgi to endosome transport"/>
    <property type="evidence" value="ECO:0007669"/>
    <property type="project" value="TreeGrafter"/>
</dbReference>
<dbReference type="GO" id="GO:0016020">
    <property type="term" value="C:membrane"/>
    <property type="evidence" value="ECO:0007669"/>
    <property type="project" value="InterPro"/>
</dbReference>
<evidence type="ECO:0000256" key="13">
    <source>
        <dbReference type="ARBA" id="ARBA00023170"/>
    </source>
</evidence>
<feature type="transmembrane region" description="Helical" evidence="20">
    <location>
        <begin position="1366"/>
        <end position="1387"/>
    </location>
</feature>
<comment type="subcellular location">
    <subcellularLocation>
        <location evidence="1">Golgi apparatus</location>
        <location evidence="1">trans-Golgi network membrane</location>
        <topology evidence="1">Multi-pass membrane protein</topology>
    </subcellularLocation>
    <subcellularLocation>
        <location evidence="2">Prevacuolar compartment membrane</location>
        <topology evidence="2">Multi-pass membrane protein</topology>
    </subcellularLocation>
</comment>
<keyword evidence="9" id="KW-0653">Protein transport</keyword>
<dbReference type="InterPro" id="IPR031778">
    <property type="entry name" value="Sortilin_N"/>
</dbReference>
<evidence type="ECO:0000256" key="7">
    <source>
        <dbReference type="ARBA" id="ARBA00022729"/>
    </source>
</evidence>
<evidence type="ECO:0000256" key="10">
    <source>
        <dbReference type="ARBA" id="ARBA00022989"/>
    </source>
</evidence>
<reference evidence="23 24" key="1">
    <citation type="submission" date="2013-03" db="EMBL/GenBank/DDBJ databases">
        <title>The Genome Sequence of Phialophora europaea CBS 101466.</title>
        <authorList>
            <consortium name="The Broad Institute Genomics Platform"/>
            <person name="Cuomo C."/>
            <person name="de Hoog S."/>
            <person name="Gorbushina A."/>
            <person name="Walker B."/>
            <person name="Young S.K."/>
            <person name="Zeng Q."/>
            <person name="Gargeya S."/>
            <person name="Fitzgerald M."/>
            <person name="Haas B."/>
            <person name="Abouelleil A."/>
            <person name="Allen A.W."/>
            <person name="Alvarado L."/>
            <person name="Arachchi H.M."/>
            <person name="Berlin A.M."/>
            <person name="Chapman S.B."/>
            <person name="Gainer-Dewar J."/>
            <person name="Goldberg J."/>
            <person name="Griggs A."/>
            <person name="Gujja S."/>
            <person name="Hansen M."/>
            <person name="Howarth C."/>
            <person name="Imamovic A."/>
            <person name="Ireland A."/>
            <person name="Larimer J."/>
            <person name="McCowan C."/>
            <person name="Murphy C."/>
            <person name="Pearson M."/>
            <person name="Poon T.W."/>
            <person name="Priest M."/>
            <person name="Roberts A."/>
            <person name="Saif S."/>
            <person name="Shea T."/>
            <person name="Sisk P."/>
            <person name="Sykes S."/>
            <person name="Wortman J."/>
            <person name="Nusbaum C."/>
            <person name="Birren B."/>
        </authorList>
    </citation>
    <scope>NUCLEOTIDE SEQUENCE [LARGE SCALE GENOMIC DNA]</scope>
    <source>
        <strain evidence="23 24">CBS 101466</strain>
    </source>
</reference>
<keyword evidence="24" id="KW-1185">Reference proteome</keyword>
<dbReference type="Pfam" id="PF15902">
    <property type="entry name" value="Sortilin-Vps10"/>
    <property type="match status" value="2"/>
</dbReference>
<evidence type="ECO:0000256" key="15">
    <source>
        <dbReference type="ARBA" id="ARBA00025569"/>
    </source>
</evidence>
<dbReference type="SMART" id="SM00602">
    <property type="entry name" value="VPS10"/>
    <property type="match status" value="2"/>
</dbReference>
<dbReference type="InterPro" id="IPR015943">
    <property type="entry name" value="WD40/YVTN_repeat-like_dom_sf"/>
</dbReference>
<evidence type="ECO:0000259" key="22">
    <source>
        <dbReference type="SMART" id="SM00602"/>
    </source>
</evidence>
<evidence type="ECO:0000256" key="20">
    <source>
        <dbReference type="SAM" id="Phobius"/>
    </source>
</evidence>
<dbReference type="InParanoid" id="W2S6R8"/>
<comment type="similarity">
    <text evidence="3">Belongs to the VPS10-related sortilin family.</text>
</comment>
<dbReference type="Pfam" id="PF15901">
    <property type="entry name" value="Sortilin_C"/>
    <property type="match status" value="2"/>
</dbReference>
<keyword evidence="13" id="KW-0675">Receptor</keyword>
<dbReference type="HOGENOM" id="CLU_000700_0_0_1"/>
<evidence type="ECO:0000256" key="21">
    <source>
        <dbReference type="SAM" id="SignalP"/>
    </source>
</evidence>
<evidence type="ECO:0000256" key="19">
    <source>
        <dbReference type="SAM" id="MobiDB-lite"/>
    </source>
</evidence>
<feature type="compositionally biased region" description="Basic and acidic residues" evidence="19">
    <location>
        <begin position="657"/>
        <end position="674"/>
    </location>
</feature>
<dbReference type="OrthoDB" id="443634at2759"/>
<feature type="domain" description="VPS10" evidence="22">
    <location>
        <begin position="56"/>
        <end position="673"/>
    </location>
</feature>
<dbReference type="InterPro" id="IPR006581">
    <property type="entry name" value="VPS10"/>
</dbReference>
<evidence type="ECO:0000256" key="1">
    <source>
        <dbReference type="ARBA" id="ARBA00004166"/>
    </source>
</evidence>
<dbReference type="InterPro" id="IPR036278">
    <property type="entry name" value="Sialidase_sf"/>
</dbReference>
<evidence type="ECO:0000256" key="4">
    <source>
        <dbReference type="ARBA" id="ARBA00015369"/>
    </source>
</evidence>
<dbReference type="PROSITE" id="PS51257">
    <property type="entry name" value="PROKAR_LIPOPROTEIN"/>
    <property type="match status" value="1"/>
</dbReference>
<evidence type="ECO:0000256" key="8">
    <source>
        <dbReference type="ARBA" id="ARBA00022737"/>
    </source>
</evidence>
<feature type="chain" id="PRO_5004824167" description="Vacuolar protein sorting/targeting protein 10" evidence="21">
    <location>
        <begin position="31"/>
        <end position="1504"/>
    </location>
</feature>
<dbReference type="GO" id="GO:0005794">
    <property type="term" value="C:Golgi apparatus"/>
    <property type="evidence" value="ECO:0007669"/>
    <property type="project" value="UniProtKB-SubCell"/>
</dbReference>
<feature type="domain" description="VPS10" evidence="22">
    <location>
        <begin position="713"/>
        <end position="1355"/>
    </location>
</feature>
<dbReference type="GO" id="GO:0006623">
    <property type="term" value="P:protein targeting to vacuole"/>
    <property type="evidence" value="ECO:0007669"/>
    <property type="project" value="TreeGrafter"/>
</dbReference>
<dbReference type="STRING" id="1220924.W2S6R8"/>
<dbReference type="CDD" id="cd15482">
    <property type="entry name" value="Sialidase_non-viral"/>
    <property type="match status" value="1"/>
</dbReference>
<dbReference type="GO" id="GO:0006896">
    <property type="term" value="P:Golgi to vacuole transport"/>
    <property type="evidence" value="ECO:0007669"/>
    <property type="project" value="TreeGrafter"/>
</dbReference>
<feature type="region of interest" description="Disordered" evidence="19">
    <location>
        <begin position="657"/>
        <end position="682"/>
    </location>
</feature>
<evidence type="ECO:0000313" key="23">
    <source>
        <dbReference type="EMBL" id="ETN44386.1"/>
    </source>
</evidence>